<evidence type="ECO:0000256" key="10">
    <source>
        <dbReference type="ARBA" id="ARBA00023237"/>
    </source>
</evidence>
<dbReference type="InterPro" id="IPR012910">
    <property type="entry name" value="Plug_dom"/>
</dbReference>
<dbReference type="EMBL" id="BAABDM010000007">
    <property type="protein sequence ID" value="GAA4102598.1"/>
    <property type="molecule type" value="Genomic_DNA"/>
</dbReference>
<evidence type="ECO:0000313" key="17">
    <source>
        <dbReference type="Proteomes" id="UP001500392"/>
    </source>
</evidence>
<keyword evidence="13" id="KW-0732">Signal</keyword>
<dbReference type="PANTHER" id="PTHR32552">
    <property type="entry name" value="FERRICHROME IRON RECEPTOR-RELATED"/>
    <property type="match status" value="1"/>
</dbReference>
<comment type="caution">
    <text evidence="16">The sequence shown here is derived from an EMBL/GenBank/DDBJ whole genome shotgun (WGS) entry which is preliminary data.</text>
</comment>
<dbReference type="InterPro" id="IPR039426">
    <property type="entry name" value="TonB-dep_rcpt-like"/>
</dbReference>
<dbReference type="Gene3D" id="2.40.170.20">
    <property type="entry name" value="TonB-dependent receptor, beta-barrel domain"/>
    <property type="match status" value="1"/>
</dbReference>
<keyword evidence="16" id="KW-0675">Receptor</keyword>
<dbReference type="RefSeq" id="WP_344937689.1">
    <property type="nucleotide sequence ID" value="NZ_BAABDM010000007.1"/>
</dbReference>
<evidence type="ECO:0000256" key="8">
    <source>
        <dbReference type="ARBA" id="ARBA00023077"/>
    </source>
</evidence>
<keyword evidence="3 11" id="KW-1134">Transmembrane beta strand</keyword>
<keyword evidence="2 11" id="KW-0813">Transport</keyword>
<evidence type="ECO:0000256" key="7">
    <source>
        <dbReference type="ARBA" id="ARBA00023065"/>
    </source>
</evidence>
<gene>
    <name evidence="16" type="ORF">GCM10022414_30540</name>
</gene>
<keyword evidence="10 11" id="KW-0998">Cell outer membrane</keyword>
<feature type="domain" description="TonB-dependent receptor-like beta-barrel" evidence="14">
    <location>
        <begin position="286"/>
        <end position="791"/>
    </location>
</feature>
<keyword evidence="17" id="KW-1185">Reference proteome</keyword>
<evidence type="ECO:0000256" key="6">
    <source>
        <dbReference type="ARBA" id="ARBA00023004"/>
    </source>
</evidence>
<protein>
    <submittedName>
        <fullName evidence="16">TonB-dependent receptor</fullName>
    </submittedName>
</protein>
<dbReference type="InterPro" id="IPR000531">
    <property type="entry name" value="Beta-barrel_TonB"/>
</dbReference>
<feature type="domain" description="TonB-dependent receptor plug" evidence="15">
    <location>
        <begin position="45"/>
        <end position="152"/>
    </location>
</feature>
<accession>A0ABP7X4G0</accession>
<evidence type="ECO:0000256" key="13">
    <source>
        <dbReference type="SAM" id="SignalP"/>
    </source>
</evidence>
<dbReference type="PANTHER" id="PTHR32552:SF81">
    <property type="entry name" value="TONB-DEPENDENT OUTER MEMBRANE RECEPTOR"/>
    <property type="match status" value="1"/>
</dbReference>
<reference evidence="17" key="1">
    <citation type="journal article" date="2019" name="Int. J. Syst. Evol. Microbiol.">
        <title>The Global Catalogue of Microorganisms (GCM) 10K type strain sequencing project: providing services to taxonomists for standard genome sequencing and annotation.</title>
        <authorList>
            <consortium name="The Broad Institute Genomics Platform"/>
            <consortium name="The Broad Institute Genome Sequencing Center for Infectious Disease"/>
            <person name="Wu L."/>
            <person name="Ma J."/>
        </authorList>
    </citation>
    <scope>NUCLEOTIDE SEQUENCE [LARGE SCALE GENOMIC DNA]</scope>
    <source>
        <strain evidence="17">JCM 17304</strain>
    </source>
</reference>
<evidence type="ECO:0000256" key="5">
    <source>
        <dbReference type="ARBA" id="ARBA00022692"/>
    </source>
</evidence>
<comment type="subcellular location">
    <subcellularLocation>
        <location evidence="1 11">Cell outer membrane</location>
        <topology evidence="1 11">Multi-pass membrane protein</topology>
    </subcellularLocation>
</comment>
<dbReference type="InterPro" id="IPR036942">
    <property type="entry name" value="Beta-barrel_TonB_sf"/>
</dbReference>
<keyword evidence="4" id="KW-0410">Iron transport</keyword>
<evidence type="ECO:0000313" key="16">
    <source>
        <dbReference type="EMBL" id="GAA4102598.1"/>
    </source>
</evidence>
<keyword evidence="6" id="KW-0408">Iron</keyword>
<dbReference type="PROSITE" id="PS52016">
    <property type="entry name" value="TONB_DEPENDENT_REC_3"/>
    <property type="match status" value="1"/>
</dbReference>
<keyword evidence="7" id="KW-0406">Ion transport</keyword>
<evidence type="ECO:0000256" key="12">
    <source>
        <dbReference type="RuleBase" id="RU003357"/>
    </source>
</evidence>
<dbReference type="SUPFAM" id="SSF56935">
    <property type="entry name" value="Porins"/>
    <property type="match status" value="1"/>
</dbReference>
<feature type="signal peptide" evidence="13">
    <location>
        <begin position="1"/>
        <end position="22"/>
    </location>
</feature>
<evidence type="ECO:0000256" key="4">
    <source>
        <dbReference type="ARBA" id="ARBA00022496"/>
    </source>
</evidence>
<evidence type="ECO:0000256" key="9">
    <source>
        <dbReference type="ARBA" id="ARBA00023136"/>
    </source>
</evidence>
<evidence type="ECO:0000259" key="14">
    <source>
        <dbReference type="Pfam" id="PF00593"/>
    </source>
</evidence>
<dbReference type="Pfam" id="PF00593">
    <property type="entry name" value="TonB_dep_Rec_b-barrel"/>
    <property type="match status" value="1"/>
</dbReference>
<keyword evidence="5 11" id="KW-0812">Transmembrane</keyword>
<dbReference type="Pfam" id="PF07715">
    <property type="entry name" value="Plug"/>
    <property type="match status" value="1"/>
</dbReference>
<evidence type="ECO:0000256" key="11">
    <source>
        <dbReference type="PROSITE-ProRule" id="PRU01360"/>
    </source>
</evidence>
<evidence type="ECO:0000259" key="15">
    <source>
        <dbReference type="Pfam" id="PF07715"/>
    </source>
</evidence>
<comment type="similarity">
    <text evidence="11 12">Belongs to the TonB-dependent receptor family.</text>
</comment>
<sequence>MNNKILLSVLVANAAFSGIAFSEETKKSMQIEEVVVTARKRDESLQEVPVAVTAVSTEEMAANNIANIADLAKIAPSLDQREGRKQGAFSIRGVGQVRINEVQADPGVAVYMDGVFLARNDSQLIDTLALQSVQVLRGPQGTLFGKNSVGGAILVTTKDPMDAFEVNINSKIDSLGQRDFKAAFDIPLIEGKLYSKLTLGTVRSDGYAEDVDTGAAMGDDDKILAALQLLWDIDEDMSLKTIAYFNKQNENIPPHYCQQVTLDGSLSYARAPGRTETYNEACSNAEALIGTGKVSTENYGGEFTSTDALFGATFTWNTSVGTIKSITSYVLKGDNYSDFDFDATDLLAIRNTTHVRDQLRRQGVFDEDGSRYTLGEELQFSGLAFEDKLSYTVGIFGSWESMDKQLEGQASTKEGWIGFESLPGLPSPGMLCSLGGILDEECLYVRGVYNAAVTSYDNTSYAVFSQAAYDISQSVQLTAGLRYSYEERKINIMQFDAETIPPILGVSLPIPLPVTIMTETQFNMLEGVEIALSRGASENAEVDFERLSPMLSLSWNISENIELTNVDAMMTYLTVSEGFKSGGFNVLQAGIGHYKPEYVISTELGLKLDAFDRRLRFNSAIYNSDYRDIQVVVADIPSLGAPEISTNNAGLAQMRGVEFELTWLLRDSFILKASGNYIDAEFLEFDDQGIDPITGDVTTVDRSAEPFPFIPKFVYNLSARYTLLTSDFGQFDLVLSRNARDDQFIGGDAMAGLAQFRDDATIKGFSTWSSRITWTPSDDGKLVVALYGNNLTDKEYVATGSAVYSGFGSNSITMGKERNIGLEVSYRFD</sequence>
<evidence type="ECO:0000256" key="1">
    <source>
        <dbReference type="ARBA" id="ARBA00004571"/>
    </source>
</evidence>
<keyword evidence="8 12" id="KW-0798">TonB box</keyword>
<organism evidence="16 17">
    <name type="scientific">Zhongshania borealis</name>
    <dbReference type="NCBI Taxonomy" id="889488"/>
    <lineage>
        <taxon>Bacteria</taxon>
        <taxon>Pseudomonadati</taxon>
        <taxon>Pseudomonadota</taxon>
        <taxon>Gammaproteobacteria</taxon>
        <taxon>Cellvibrionales</taxon>
        <taxon>Spongiibacteraceae</taxon>
        <taxon>Zhongshania</taxon>
    </lineage>
</organism>
<feature type="chain" id="PRO_5046375664" evidence="13">
    <location>
        <begin position="23"/>
        <end position="829"/>
    </location>
</feature>
<evidence type="ECO:0000256" key="3">
    <source>
        <dbReference type="ARBA" id="ARBA00022452"/>
    </source>
</evidence>
<name>A0ABP7X4G0_9GAMM</name>
<dbReference type="Proteomes" id="UP001500392">
    <property type="component" value="Unassembled WGS sequence"/>
</dbReference>
<evidence type="ECO:0000256" key="2">
    <source>
        <dbReference type="ARBA" id="ARBA00022448"/>
    </source>
</evidence>
<proteinExistence type="inferred from homology"/>
<keyword evidence="9 11" id="KW-0472">Membrane</keyword>